<sequence length="153" mass="16196">MAYANTAGIIYSPGAGSSAPSFSPDGRTLAFVEDGDQGEAFGPEDSRGRVALWDVTDPHAPVPQGGMAYQDSISISGTVAFSPTGHFLVTTVSESVDVWSGDPEDDEHQLCTAVGDAIDPKEWQKYVPHERYTPPCEQPNVPDVIHPVPTGAP</sequence>
<evidence type="ECO:0008006" key="4">
    <source>
        <dbReference type="Google" id="ProtNLM"/>
    </source>
</evidence>
<dbReference type="Proteomes" id="UP000436138">
    <property type="component" value="Chromosome"/>
</dbReference>
<evidence type="ECO:0000256" key="1">
    <source>
        <dbReference type="SAM" id="MobiDB-lite"/>
    </source>
</evidence>
<dbReference type="InterPro" id="IPR015943">
    <property type="entry name" value="WD40/YVTN_repeat-like_dom_sf"/>
</dbReference>
<keyword evidence="3" id="KW-1185">Reference proteome</keyword>
<dbReference type="KEGG" id="sbro:GQF42_36455"/>
<evidence type="ECO:0000313" key="3">
    <source>
        <dbReference type="Proteomes" id="UP000436138"/>
    </source>
</evidence>
<dbReference type="Pfam" id="PF07676">
    <property type="entry name" value="PD40"/>
    <property type="match status" value="1"/>
</dbReference>
<dbReference type="InterPro" id="IPR011659">
    <property type="entry name" value="WD40"/>
</dbReference>
<dbReference type="EMBL" id="CP047020">
    <property type="protein sequence ID" value="QHA08032.1"/>
    <property type="molecule type" value="Genomic_DNA"/>
</dbReference>
<dbReference type="Gene3D" id="2.130.10.10">
    <property type="entry name" value="YVTN repeat-like/Quinoprotein amine dehydrogenase"/>
    <property type="match status" value="1"/>
</dbReference>
<protein>
    <recommendedName>
        <fullName evidence="4">WD40 repeat domain-containing protein</fullName>
    </recommendedName>
</protein>
<proteinExistence type="predicted"/>
<dbReference type="AlphaFoldDB" id="A0A6I6N9H1"/>
<gene>
    <name evidence="2" type="ORF">GQF42_36455</name>
</gene>
<feature type="region of interest" description="Disordered" evidence="1">
    <location>
        <begin position="131"/>
        <end position="153"/>
    </location>
</feature>
<reference evidence="2 3" key="1">
    <citation type="submission" date="2019-12" db="EMBL/GenBank/DDBJ databases">
        <title>Streptomyces sp. strain T44 isolated from rhizosphere soil of Broussonetia papyrifera.</title>
        <authorList>
            <person name="Mo P."/>
        </authorList>
    </citation>
    <scope>NUCLEOTIDE SEQUENCE [LARGE SCALE GENOMIC DNA]</scope>
    <source>
        <strain evidence="2 3">T44</strain>
    </source>
</reference>
<evidence type="ECO:0000313" key="2">
    <source>
        <dbReference type="EMBL" id="QHA08032.1"/>
    </source>
</evidence>
<accession>A0A6I6N9H1</accession>
<organism evidence="2 3">
    <name type="scientific">Streptomyces broussonetiae</name>
    <dbReference type="NCBI Taxonomy" id="2686304"/>
    <lineage>
        <taxon>Bacteria</taxon>
        <taxon>Bacillati</taxon>
        <taxon>Actinomycetota</taxon>
        <taxon>Actinomycetes</taxon>
        <taxon>Kitasatosporales</taxon>
        <taxon>Streptomycetaceae</taxon>
        <taxon>Streptomyces</taxon>
    </lineage>
</organism>
<name>A0A6I6N9H1_9ACTN</name>
<dbReference type="SUPFAM" id="SSF82171">
    <property type="entry name" value="DPP6 N-terminal domain-like"/>
    <property type="match status" value="1"/>
</dbReference>
<dbReference type="RefSeq" id="WP_158927061.1">
    <property type="nucleotide sequence ID" value="NZ_CP047020.1"/>
</dbReference>